<dbReference type="Gene3D" id="2.30.40.10">
    <property type="entry name" value="Urease, subunit C, domain 1"/>
    <property type="match status" value="2"/>
</dbReference>
<dbReference type="GO" id="GO:0008892">
    <property type="term" value="F:guanine deaminase activity"/>
    <property type="evidence" value="ECO:0007669"/>
    <property type="project" value="TreeGrafter"/>
</dbReference>
<dbReference type="GO" id="GO:0005829">
    <property type="term" value="C:cytosol"/>
    <property type="evidence" value="ECO:0007669"/>
    <property type="project" value="TreeGrafter"/>
</dbReference>
<dbReference type="FunCoup" id="A0A066VFJ4">
    <property type="interactions" value="224"/>
</dbReference>
<evidence type="ECO:0000256" key="5">
    <source>
        <dbReference type="SAM" id="MobiDB-lite"/>
    </source>
</evidence>
<dbReference type="Proteomes" id="UP000027361">
    <property type="component" value="Unassembled WGS sequence"/>
</dbReference>
<dbReference type="SUPFAM" id="SSF51556">
    <property type="entry name" value="Metallo-dependent hydrolases"/>
    <property type="match status" value="2"/>
</dbReference>
<dbReference type="OrthoDB" id="194468at2759"/>
<proteinExistence type="predicted"/>
<dbReference type="GO" id="GO:0046098">
    <property type="term" value="P:guanine metabolic process"/>
    <property type="evidence" value="ECO:0007669"/>
    <property type="project" value="TreeGrafter"/>
</dbReference>
<feature type="region of interest" description="Disordered" evidence="5">
    <location>
        <begin position="167"/>
        <end position="187"/>
    </location>
</feature>
<dbReference type="InParanoid" id="A0A066VFJ4"/>
<protein>
    <recommendedName>
        <fullName evidence="6">Amidohydrolase-related domain-containing protein</fullName>
    </recommendedName>
</protein>
<evidence type="ECO:0000256" key="2">
    <source>
        <dbReference type="ARBA" id="ARBA00022723"/>
    </source>
</evidence>
<dbReference type="HOGENOM" id="CLU_012358_0_0_1"/>
<evidence type="ECO:0000313" key="7">
    <source>
        <dbReference type="EMBL" id="KDN39078.1"/>
    </source>
</evidence>
<feature type="compositionally biased region" description="Gly residues" evidence="5">
    <location>
        <begin position="85"/>
        <end position="95"/>
    </location>
</feature>
<evidence type="ECO:0000256" key="1">
    <source>
        <dbReference type="ARBA" id="ARBA00001947"/>
    </source>
</evidence>
<feature type="region of interest" description="Disordered" evidence="5">
    <location>
        <begin position="490"/>
        <end position="517"/>
    </location>
</feature>
<dbReference type="AlphaFoldDB" id="A0A066VFJ4"/>
<evidence type="ECO:0000313" key="8">
    <source>
        <dbReference type="Proteomes" id="UP000027361"/>
    </source>
</evidence>
<dbReference type="EMBL" id="JMSN01000109">
    <property type="protein sequence ID" value="KDN39078.1"/>
    <property type="molecule type" value="Genomic_DNA"/>
</dbReference>
<dbReference type="InterPro" id="IPR032466">
    <property type="entry name" value="Metal_Hydrolase"/>
</dbReference>
<feature type="domain" description="Amidohydrolase-related" evidence="6">
    <location>
        <begin position="278"/>
        <end position="407"/>
    </location>
</feature>
<dbReference type="GO" id="GO:0008270">
    <property type="term" value="F:zinc ion binding"/>
    <property type="evidence" value="ECO:0007669"/>
    <property type="project" value="TreeGrafter"/>
</dbReference>
<comment type="caution">
    <text evidence="7">The sequence shown here is derived from an EMBL/GenBank/DDBJ whole genome shotgun (WGS) entry which is preliminary data.</text>
</comment>
<dbReference type="RefSeq" id="XP_013240908.1">
    <property type="nucleotide sequence ID" value="XM_013385454.1"/>
</dbReference>
<dbReference type="SUPFAM" id="SSF51338">
    <property type="entry name" value="Composite domain of metallo-dependent hydrolases"/>
    <property type="match status" value="1"/>
</dbReference>
<accession>A0A066VFJ4</accession>
<dbReference type="Pfam" id="PF01979">
    <property type="entry name" value="Amidohydro_1"/>
    <property type="match status" value="2"/>
</dbReference>
<feature type="region of interest" description="Disordered" evidence="5">
    <location>
        <begin position="411"/>
        <end position="437"/>
    </location>
</feature>
<sequence length="804" mass="85500">MKASLGAAACASSSTGGRSAAASVLAQARMSRRLFIGGIISPRSPLEMDIITRGLLGVGSGGTIRFVEDLEQVERDMKVEMGRAGVKGGHTNGHGHGYDDGEGGSTTEEEGEVASARRRNAKLASPAESTIARHTPLPILRPQSEENQQDSVEELTHPVIDAPTLSSGEEAAASSSLDGPRAQVQETDITSSTTINDRSAEALIGEAVPRMPDVEFHLGSAAQALALEQVTPRMRAGRAASGISEAALLESAMIKRVTAKYGWKEGAYDVIRLDKGEFLMPGFIDTHTHACQVPNIGLGQQYELLDWLNNITFPRERKFEDLSYAQRTYSSVVQRLVDSGTTTACYYATLHLDASIILANICHEKGQRAFIGKCQMDRNGGQGYQEKTASQSMQDTKDFIEHCRKLASGQSASTLPAAASTRMSPTGTAQTSPASSAPIVLTAARTKQPGAGPRSNHTEDSSISLASSISASTAFTQSPVCASAPRHRSLKYNGHAHGTHSRTSSGSTTPSVVRGQEREKELSNALVQPILTPRFAIACTDALLSAIAALQARDPTLRIQTHLSENPSEISFTKELFPFAENYTAVYDHFALLTPRTILAHAIHLEDEEMELIAKRGCGVSHCPTSNLNIRSGCSRIGEMLNRGIKVGLGTDVSGGFGLSMLSAIRDASVVAKVLAMGPSAASNSATAGGPKEGTATVAHDFTKGPLPIATLLFLATLGGAQVCAMDNRIGSLAPGKDFDALLIRTTSTWSDQRGYTGCPGMYIEPEDELPQILEKLLFTGDDRSIAQVFVRGRRVDSGAFFET</sequence>
<gene>
    <name evidence="7" type="ORF">K437DRAFT_14574</name>
</gene>
<dbReference type="InterPro" id="IPR006680">
    <property type="entry name" value="Amidohydro-rel"/>
</dbReference>
<dbReference type="InterPro" id="IPR051607">
    <property type="entry name" value="Metallo-dep_hydrolases"/>
</dbReference>
<feature type="compositionally biased region" description="Low complexity" evidence="5">
    <location>
        <begin position="167"/>
        <end position="176"/>
    </location>
</feature>
<name>A0A066VFJ4_TILAU</name>
<dbReference type="Gene3D" id="3.20.20.140">
    <property type="entry name" value="Metal-dependent hydrolases"/>
    <property type="match status" value="2"/>
</dbReference>
<feature type="domain" description="Amidohydrolase-related" evidence="6">
    <location>
        <begin position="515"/>
        <end position="796"/>
    </location>
</feature>
<feature type="compositionally biased region" description="Polar residues" evidence="5">
    <location>
        <begin position="421"/>
        <end position="435"/>
    </location>
</feature>
<dbReference type="InterPro" id="IPR011059">
    <property type="entry name" value="Metal-dep_hydrolase_composite"/>
</dbReference>
<keyword evidence="2" id="KW-0479">Metal-binding</keyword>
<keyword evidence="3" id="KW-0378">Hydrolase</keyword>
<organism evidence="7 8">
    <name type="scientific">Tilletiaria anomala (strain ATCC 24038 / CBS 436.72 / UBC 951)</name>
    <dbReference type="NCBI Taxonomy" id="1037660"/>
    <lineage>
        <taxon>Eukaryota</taxon>
        <taxon>Fungi</taxon>
        <taxon>Dikarya</taxon>
        <taxon>Basidiomycota</taxon>
        <taxon>Ustilaginomycotina</taxon>
        <taxon>Exobasidiomycetes</taxon>
        <taxon>Georgefischeriales</taxon>
        <taxon>Tilletiariaceae</taxon>
        <taxon>Tilletiaria</taxon>
    </lineage>
</organism>
<evidence type="ECO:0000259" key="6">
    <source>
        <dbReference type="Pfam" id="PF01979"/>
    </source>
</evidence>
<reference evidence="7 8" key="1">
    <citation type="submission" date="2014-05" db="EMBL/GenBank/DDBJ databases">
        <title>Draft genome sequence of a rare smut relative, Tilletiaria anomala UBC 951.</title>
        <authorList>
            <consortium name="DOE Joint Genome Institute"/>
            <person name="Toome M."/>
            <person name="Kuo A."/>
            <person name="Henrissat B."/>
            <person name="Lipzen A."/>
            <person name="Tritt A."/>
            <person name="Yoshinaga Y."/>
            <person name="Zane M."/>
            <person name="Barry K."/>
            <person name="Grigoriev I.V."/>
            <person name="Spatafora J.W."/>
            <person name="Aimea M.C."/>
        </authorList>
    </citation>
    <scope>NUCLEOTIDE SEQUENCE [LARGE SCALE GENOMIC DNA]</scope>
    <source>
        <strain evidence="7 8">UBC 951</strain>
    </source>
</reference>
<keyword evidence="8" id="KW-1185">Reference proteome</keyword>
<dbReference type="OMA" id="THACQVP"/>
<feature type="region of interest" description="Disordered" evidence="5">
    <location>
        <begin position="84"/>
        <end position="153"/>
    </location>
</feature>
<dbReference type="GeneID" id="25261581"/>
<dbReference type="PANTHER" id="PTHR11271">
    <property type="entry name" value="GUANINE DEAMINASE"/>
    <property type="match status" value="1"/>
</dbReference>
<keyword evidence="4" id="KW-0862">Zinc</keyword>
<evidence type="ECO:0000256" key="4">
    <source>
        <dbReference type="ARBA" id="ARBA00022833"/>
    </source>
</evidence>
<evidence type="ECO:0000256" key="3">
    <source>
        <dbReference type="ARBA" id="ARBA00022801"/>
    </source>
</evidence>
<dbReference type="STRING" id="1037660.A0A066VFJ4"/>
<comment type="cofactor">
    <cofactor evidence="1">
        <name>Zn(2+)</name>
        <dbReference type="ChEBI" id="CHEBI:29105"/>
    </cofactor>
</comment>
<dbReference type="PANTHER" id="PTHR11271:SF6">
    <property type="entry name" value="GUANINE DEAMINASE"/>
    <property type="match status" value="1"/>
</dbReference>